<dbReference type="Proteomes" id="UP000231932">
    <property type="component" value="Chromosome"/>
</dbReference>
<dbReference type="Pfam" id="PF03625">
    <property type="entry name" value="DUF302"/>
    <property type="match status" value="1"/>
</dbReference>
<proteinExistence type="predicted"/>
<sequence>MFHYTVTTDKPLEESVRALEESLKERRFGVLWQMDIPEKLREKGVSFDTPYRVLEVCNPQEAARVLGKELLVGYFLPCKIVVYRDGGKTKIGLPRPTMLLGHASEDAELREIAQRVEEQLTAAVDAAAR</sequence>
<dbReference type="AlphaFoldDB" id="A0A2K8N4L8"/>
<evidence type="ECO:0000313" key="4">
    <source>
        <dbReference type="Proteomes" id="UP000231932"/>
    </source>
</evidence>
<gene>
    <name evidence="3" type="ORF">COOX1_0744</name>
    <name evidence="2" type="ORF">CVV65_03110</name>
</gene>
<dbReference type="Proteomes" id="UP000502196">
    <property type="component" value="Chromosome"/>
</dbReference>
<name>A0A2K8N4L8_9BACL</name>
<protein>
    <recommendedName>
        <fullName evidence="1">DUF302 domain-containing protein</fullName>
    </recommendedName>
</protein>
<dbReference type="PANTHER" id="PTHR38342:SF1">
    <property type="entry name" value="SLR5037 PROTEIN"/>
    <property type="match status" value="1"/>
</dbReference>
<dbReference type="KEGG" id="kyr:CVV65_03110"/>
<reference evidence="3 5" key="3">
    <citation type="submission" date="2020-04" db="EMBL/GenBank/DDBJ databases">
        <authorList>
            <person name="Hogendoorn C."/>
        </authorList>
    </citation>
    <scope>NUCLEOTIDE SEQUENCE [LARGE SCALE GENOMIC DNA]</scope>
    <source>
        <strain evidence="3">COOX1</strain>
    </source>
</reference>
<dbReference type="InterPro" id="IPR016796">
    <property type="entry name" value="UCP021774"/>
</dbReference>
<evidence type="ECO:0000313" key="3">
    <source>
        <dbReference type="EMBL" id="CAB3391101.1"/>
    </source>
</evidence>
<reference evidence="2" key="2">
    <citation type="journal article" date="2018" name="Genome Announc.">
        <title>Complete Genome Sequence of Kyrpidia sp. Strain EA-1, a Thermophilic Knallgas Bacterium, Isolated from the Azores.</title>
        <authorList>
            <person name="Reiner J.E."/>
            <person name="Lapp C.J."/>
            <person name="Bunk B."/>
            <person name="Sproer C."/>
            <person name="Overmann J."/>
            <person name="Gescher J."/>
        </authorList>
    </citation>
    <scope>NUCLEOTIDE SEQUENCE</scope>
    <source>
        <strain evidence="2">EA-1</strain>
    </source>
</reference>
<dbReference type="InterPro" id="IPR005180">
    <property type="entry name" value="DUF302"/>
</dbReference>
<evidence type="ECO:0000313" key="2">
    <source>
        <dbReference type="EMBL" id="ATY84065.1"/>
    </source>
</evidence>
<dbReference type="EMBL" id="CP024955">
    <property type="protein sequence ID" value="ATY84065.1"/>
    <property type="molecule type" value="Genomic_DNA"/>
</dbReference>
<accession>A0A2K8N4L8</accession>
<keyword evidence="4" id="KW-1185">Reference proteome</keyword>
<dbReference type="OrthoDB" id="9791067at2"/>
<feature type="domain" description="DUF302" evidence="1">
    <location>
        <begin position="35"/>
        <end position="96"/>
    </location>
</feature>
<evidence type="ECO:0000313" key="5">
    <source>
        <dbReference type="Proteomes" id="UP000502196"/>
    </source>
</evidence>
<evidence type="ECO:0000259" key="1">
    <source>
        <dbReference type="Pfam" id="PF03625"/>
    </source>
</evidence>
<dbReference type="EMBL" id="LR792683">
    <property type="protein sequence ID" value="CAB3391101.1"/>
    <property type="molecule type" value="Genomic_DNA"/>
</dbReference>
<dbReference type="InterPro" id="IPR035923">
    <property type="entry name" value="TT1751-like_sf"/>
</dbReference>
<dbReference type="CDD" id="cd14797">
    <property type="entry name" value="DUF302"/>
    <property type="match status" value="1"/>
</dbReference>
<dbReference type="SUPFAM" id="SSF103247">
    <property type="entry name" value="TT1751-like"/>
    <property type="match status" value="1"/>
</dbReference>
<dbReference type="Gene3D" id="3.30.310.70">
    <property type="entry name" value="TT1751-like domain"/>
    <property type="match status" value="1"/>
</dbReference>
<dbReference type="PIRSF" id="PIRSF021774">
    <property type="entry name" value="UCP021774"/>
    <property type="match status" value="1"/>
</dbReference>
<dbReference type="RefSeq" id="WP_100666897.1">
    <property type="nucleotide sequence ID" value="NZ_CP024955.1"/>
</dbReference>
<reference evidence="4" key="1">
    <citation type="submission" date="2017-11" db="EMBL/GenBank/DDBJ databases">
        <title>Complete Genome Sequence of Kyrpidia sp. Strain EA-1, a thermophilic, hydrogen-oxidizing Bacterium, isolated from the Azores.</title>
        <authorList>
            <person name="Reiner J.E."/>
            <person name="Lapp C.J."/>
            <person name="Bunk B."/>
            <person name="Gescher J."/>
        </authorList>
    </citation>
    <scope>NUCLEOTIDE SEQUENCE [LARGE SCALE GENOMIC DNA]</scope>
    <source>
        <strain evidence="4">EA-1</strain>
    </source>
</reference>
<dbReference type="PANTHER" id="PTHR38342">
    <property type="entry name" value="SLR5037 PROTEIN"/>
    <property type="match status" value="1"/>
</dbReference>
<organism evidence="2 4">
    <name type="scientific">Kyrpidia spormannii</name>
    <dbReference type="NCBI Taxonomy" id="2055160"/>
    <lineage>
        <taxon>Bacteria</taxon>
        <taxon>Bacillati</taxon>
        <taxon>Bacillota</taxon>
        <taxon>Bacilli</taxon>
        <taxon>Bacillales</taxon>
        <taxon>Alicyclobacillaceae</taxon>
        <taxon>Kyrpidia</taxon>
    </lineage>
</organism>